<evidence type="ECO:0000256" key="1">
    <source>
        <dbReference type="ARBA" id="ARBA00001961"/>
    </source>
</evidence>
<dbReference type="InterPro" id="IPR044862">
    <property type="entry name" value="Pro_4_hyd_alph_FE2OG_OXY"/>
</dbReference>
<evidence type="ECO:0000256" key="3">
    <source>
        <dbReference type="ARBA" id="ARBA00022964"/>
    </source>
</evidence>
<evidence type="ECO:0000313" key="7">
    <source>
        <dbReference type="EMBL" id="SVD52900.1"/>
    </source>
</evidence>
<dbReference type="Gene3D" id="2.60.120.620">
    <property type="entry name" value="q2cbj1_9rhob like domain"/>
    <property type="match status" value="1"/>
</dbReference>
<keyword evidence="5" id="KW-0408">Iron</keyword>
<dbReference type="GO" id="GO:0031418">
    <property type="term" value="F:L-ascorbic acid binding"/>
    <property type="evidence" value="ECO:0007669"/>
    <property type="project" value="InterPro"/>
</dbReference>
<keyword evidence="4" id="KW-0560">Oxidoreductase</keyword>
<dbReference type="EMBL" id="UINC01156469">
    <property type="protein sequence ID" value="SVD52900.1"/>
    <property type="molecule type" value="Genomic_DNA"/>
</dbReference>
<evidence type="ECO:0000256" key="5">
    <source>
        <dbReference type="ARBA" id="ARBA00023004"/>
    </source>
</evidence>
<sequence length="182" mass="21249">MENDWYVVTPQYNNNDFVSDVIKEGEAAGFMEAEVDNAAPDIQSRDCKVSWIAKNEICQQIVHLFGPIHKKLGFDIDALEALQYTVYEEGHFYNWHIDCRDDMEGKIRKYSMTMWLNEPEEYEGGELEIEMGGPAHQSNIQKFKEKQGNIVFFHPHYWHRVTPVTKGVRRSLVGWFCGSPWK</sequence>
<evidence type="ECO:0000256" key="2">
    <source>
        <dbReference type="ARBA" id="ARBA00022723"/>
    </source>
</evidence>
<name>A0A382W2R2_9ZZZZ</name>
<gene>
    <name evidence="7" type="ORF">METZ01_LOCUS405754</name>
</gene>
<dbReference type="PROSITE" id="PS51471">
    <property type="entry name" value="FE2OG_OXY"/>
    <property type="match status" value="1"/>
</dbReference>
<dbReference type="GO" id="GO:0005506">
    <property type="term" value="F:iron ion binding"/>
    <property type="evidence" value="ECO:0007669"/>
    <property type="project" value="InterPro"/>
</dbReference>
<keyword evidence="3" id="KW-0223">Dioxygenase</keyword>
<reference evidence="7" key="1">
    <citation type="submission" date="2018-05" db="EMBL/GenBank/DDBJ databases">
        <authorList>
            <person name="Lanie J.A."/>
            <person name="Ng W.-L."/>
            <person name="Kazmierczak K.M."/>
            <person name="Andrzejewski T.M."/>
            <person name="Davidsen T.M."/>
            <person name="Wayne K.J."/>
            <person name="Tettelin H."/>
            <person name="Glass J.I."/>
            <person name="Rusch D."/>
            <person name="Podicherti R."/>
            <person name="Tsui H.-C.T."/>
            <person name="Winkler M.E."/>
        </authorList>
    </citation>
    <scope>NUCLEOTIDE SEQUENCE</scope>
</reference>
<dbReference type="SUPFAM" id="SSF51197">
    <property type="entry name" value="Clavaminate synthase-like"/>
    <property type="match status" value="1"/>
</dbReference>
<dbReference type="GO" id="GO:0016705">
    <property type="term" value="F:oxidoreductase activity, acting on paired donors, with incorporation or reduction of molecular oxygen"/>
    <property type="evidence" value="ECO:0007669"/>
    <property type="project" value="InterPro"/>
</dbReference>
<evidence type="ECO:0000259" key="6">
    <source>
        <dbReference type="PROSITE" id="PS51471"/>
    </source>
</evidence>
<dbReference type="GO" id="GO:0051213">
    <property type="term" value="F:dioxygenase activity"/>
    <property type="evidence" value="ECO:0007669"/>
    <property type="project" value="UniProtKB-KW"/>
</dbReference>
<accession>A0A382W2R2</accession>
<keyword evidence="2" id="KW-0479">Metal-binding</keyword>
<protein>
    <recommendedName>
        <fullName evidence="6">Fe2OG dioxygenase domain-containing protein</fullName>
    </recommendedName>
</protein>
<evidence type="ECO:0000256" key="4">
    <source>
        <dbReference type="ARBA" id="ARBA00023002"/>
    </source>
</evidence>
<dbReference type="AlphaFoldDB" id="A0A382W2R2"/>
<comment type="cofactor">
    <cofactor evidence="1">
        <name>L-ascorbate</name>
        <dbReference type="ChEBI" id="CHEBI:38290"/>
    </cofactor>
</comment>
<dbReference type="SMART" id="SM00702">
    <property type="entry name" value="P4Hc"/>
    <property type="match status" value="1"/>
</dbReference>
<organism evidence="7">
    <name type="scientific">marine metagenome</name>
    <dbReference type="NCBI Taxonomy" id="408172"/>
    <lineage>
        <taxon>unclassified sequences</taxon>
        <taxon>metagenomes</taxon>
        <taxon>ecological metagenomes</taxon>
    </lineage>
</organism>
<dbReference type="InterPro" id="IPR005123">
    <property type="entry name" value="Oxoglu/Fe-dep_dioxygenase_dom"/>
</dbReference>
<proteinExistence type="predicted"/>
<dbReference type="InterPro" id="IPR006620">
    <property type="entry name" value="Pro_4_hyd_alph"/>
</dbReference>
<dbReference type="Pfam" id="PF13640">
    <property type="entry name" value="2OG-FeII_Oxy_3"/>
    <property type="match status" value="1"/>
</dbReference>
<feature type="domain" description="Fe2OG dioxygenase" evidence="6">
    <location>
        <begin position="77"/>
        <end position="178"/>
    </location>
</feature>